<keyword evidence="3" id="KW-1185">Reference proteome</keyword>
<dbReference type="PANTHER" id="PTHR12341:SF41">
    <property type="entry name" value="5'-3' EXORIBONUCLEASE 2"/>
    <property type="match status" value="1"/>
</dbReference>
<dbReference type="OrthoDB" id="372487at2759"/>
<gene>
    <name evidence="2" type="ORF">GPUH_LOCUS3041</name>
</gene>
<dbReference type="InterPro" id="IPR027073">
    <property type="entry name" value="5_3_exoribonuclease"/>
</dbReference>
<reference evidence="4" key="1">
    <citation type="submission" date="2016-06" db="UniProtKB">
        <authorList>
            <consortium name="WormBaseParasite"/>
        </authorList>
    </citation>
    <scope>IDENTIFICATION</scope>
</reference>
<sequence>MNQQRSRRFRASKDAAEKIEQIAEIRARLESEGYPLPPKKEDEEHFDSNCITPGTPFMSRLAVALRYYVHQRLNSDPGWAKIAVTF</sequence>
<evidence type="ECO:0000313" key="4">
    <source>
        <dbReference type="WBParaSite" id="GPUH_0000304601-mRNA-1"/>
    </source>
</evidence>
<dbReference type="WBParaSite" id="GPUH_0000304601-mRNA-1">
    <property type="protein sequence ID" value="GPUH_0000304601-mRNA-1"/>
    <property type="gene ID" value="GPUH_0000304601"/>
</dbReference>
<name>A0A183D2V0_9BILA</name>
<proteinExistence type="predicted"/>
<dbReference type="Proteomes" id="UP000271098">
    <property type="component" value="Unassembled WGS sequence"/>
</dbReference>
<evidence type="ECO:0000313" key="2">
    <source>
        <dbReference type="EMBL" id="VDK37561.1"/>
    </source>
</evidence>
<dbReference type="EMBL" id="UYRT01004929">
    <property type="protein sequence ID" value="VDK37561.1"/>
    <property type="molecule type" value="Genomic_DNA"/>
</dbReference>
<protein>
    <submittedName>
        <fullName evidence="4">XRN_N domain-containing protein</fullName>
    </submittedName>
</protein>
<dbReference type="InterPro" id="IPR004859">
    <property type="entry name" value="Xrn1_N"/>
</dbReference>
<dbReference type="GO" id="GO:0000956">
    <property type="term" value="P:nuclear-transcribed mRNA catabolic process"/>
    <property type="evidence" value="ECO:0007669"/>
    <property type="project" value="TreeGrafter"/>
</dbReference>
<dbReference type="AlphaFoldDB" id="A0A183D2V0"/>
<evidence type="ECO:0000259" key="1">
    <source>
        <dbReference type="Pfam" id="PF03159"/>
    </source>
</evidence>
<dbReference type="Gene3D" id="1.25.40.1050">
    <property type="match status" value="1"/>
</dbReference>
<dbReference type="Pfam" id="PF03159">
    <property type="entry name" value="XRN_N"/>
    <property type="match status" value="1"/>
</dbReference>
<dbReference type="GO" id="GO:0003723">
    <property type="term" value="F:RNA binding"/>
    <property type="evidence" value="ECO:0007669"/>
    <property type="project" value="TreeGrafter"/>
</dbReference>
<feature type="domain" description="Xrn1 N-terminal" evidence="1">
    <location>
        <begin position="1"/>
        <end position="86"/>
    </location>
</feature>
<organism evidence="4">
    <name type="scientific">Gongylonema pulchrum</name>
    <dbReference type="NCBI Taxonomy" id="637853"/>
    <lineage>
        <taxon>Eukaryota</taxon>
        <taxon>Metazoa</taxon>
        <taxon>Ecdysozoa</taxon>
        <taxon>Nematoda</taxon>
        <taxon>Chromadorea</taxon>
        <taxon>Rhabditida</taxon>
        <taxon>Spirurina</taxon>
        <taxon>Spiruromorpha</taxon>
        <taxon>Spiruroidea</taxon>
        <taxon>Gongylonematidae</taxon>
        <taxon>Gongylonema</taxon>
    </lineage>
</organism>
<accession>A0A183D2V0</accession>
<dbReference type="PANTHER" id="PTHR12341">
    <property type="entry name" value="5'-&gt;3' EXORIBONUCLEASE"/>
    <property type="match status" value="1"/>
</dbReference>
<evidence type="ECO:0000313" key="3">
    <source>
        <dbReference type="Proteomes" id="UP000271098"/>
    </source>
</evidence>
<dbReference type="GO" id="GO:0005634">
    <property type="term" value="C:nucleus"/>
    <property type="evidence" value="ECO:0007669"/>
    <property type="project" value="TreeGrafter"/>
</dbReference>
<dbReference type="GO" id="GO:0004534">
    <property type="term" value="F:5'-3' RNA exonuclease activity"/>
    <property type="evidence" value="ECO:0007669"/>
    <property type="project" value="TreeGrafter"/>
</dbReference>
<reference evidence="2 3" key="2">
    <citation type="submission" date="2018-11" db="EMBL/GenBank/DDBJ databases">
        <authorList>
            <consortium name="Pathogen Informatics"/>
        </authorList>
    </citation>
    <scope>NUCLEOTIDE SEQUENCE [LARGE SCALE GENOMIC DNA]</scope>
</reference>